<dbReference type="EMBL" id="AZBU02000001">
    <property type="protein sequence ID" value="TMS39458.1"/>
    <property type="molecule type" value="Genomic_DNA"/>
</dbReference>
<reference evidence="3 4" key="1">
    <citation type="journal article" date="2015" name="Genome Biol.">
        <title>Comparative genomics of Steinernema reveals deeply conserved gene regulatory networks.</title>
        <authorList>
            <person name="Dillman A.R."/>
            <person name="Macchietto M."/>
            <person name="Porter C.F."/>
            <person name="Rogers A."/>
            <person name="Williams B."/>
            <person name="Antoshechkin I."/>
            <person name="Lee M.M."/>
            <person name="Goodwin Z."/>
            <person name="Lu X."/>
            <person name="Lewis E.E."/>
            <person name="Goodrich-Blair H."/>
            <person name="Stock S.P."/>
            <person name="Adams B.J."/>
            <person name="Sternberg P.W."/>
            <person name="Mortazavi A."/>
        </authorList>
    </citation>
    <scope>NUCLEOTIDE SEQUENCE [LARGE SCALE GENOMIC DNA]</scope>
    <source>
        <strain evidence="3 4">ALL</strain>
    </source>
</reference>
<protein>
    <submittedName>
        <fullName evidence="3">Uncharacterized protein</fullName>
    </submittedName>
</protein>
<name>A0A4U8V7C0_STECR</name>
<evidence type="ECO:0000313" key="3">
    <source>
        <dbReference type="EMBL" id="TMS39458.1"/>
    </source>
</evidence>
<comment type="caution">
    <text evidence="3">The sequence shown here is derived from an EMBL/GenBank/DDBJ whole genome shotgun (WGS) entry which is preliminary data.</text>
</comment>
<feature type="compositionally biased region" description="Polar residues" evidence="2">
    <location>
        <begin position="369"/>
        <end position="379"/>
    </location>
</feature>
<feature type="compositionally biased region" description="Polar residues" evidence="2">
    <location>
        <begin position="39"/>
        <end position="49"/>
    </location>
</feature>
<feature type="coiled-coil region" evidence="1">
    <location>
        <begin position="766"/>
        <end position="793"/>
    </location>
</feature>
<sequence>MLLDLVTRSFRRSNASPYPYPRTHTTLMVLPSVRPLDNNGLQSPETPDQTKPRPPLNRAIPTIPESRSNESIMTQASERRDDVCADLPTTSTQLYAPNGTSSNPVITVAPITNGTSNLGGGAARVEQSLVIENRMAQNLATKTATRKVCDEIIKASSLSSSAVSSSSKAKSNRPEPPKSPLISVAHSVRSRLTKLGNRFGHKSDSNRSSIRGSSSLMSMRNTSEPSTSRMLKSTSMDGKPNAKASAIPIRTNPTVSRNNHSKPVANASASLRVQISSIATTPRAPTTEQLSEPQPEKVIPKIETERIEEERKQDLEEEMDTGLTPVEEVAPTPQLPANDILETIKAKENLNPEPTETKKKEPTPKTSMLIPSSKVTARMTTAFLAKTNKKPKTESLKPVPAGKRKSLEPKEKPPPAPVRSSRTLSLPLKKSEDCENGNSPDRLSDPTDMKLIKKIERSFIPLMSSTPKRVDGVRNIRSVKPTSNREAPLAECESSRVENSPAVEFPPCNFERLNSSPGAKRRNRNSKTEMLQETILEEDTNGNVHFTSPTAQLSDPLEDTSYMKLISPATTSTSADTHKGLIDDEIKDQPMLIGNSFALIDDIDSSTSGRSSRRKRRSDLFDDEEVALVNNGSRNAAATIGFCHPQMPEGLDYELDTVEEQLAMISLSSSFNRPKNQSVEKVNGRNGTIFPGQTIEKARSLDNDNGNAIAVLDYDSSCKDLTHIKQQLLLLKNIFDNELNVGQLIEDTEPSVPPEEEPEPRRTITMEQLMEENDALRRQLLEKDKIIESLRSQLLLS</sequence>
<feature type="region of interest" description="Disordered" evidence="2">
    <location>
        <begin position="34"/>
        <end position="63"/>
    </location>
</feature>
<gene>
    <name evidence="3" type="ORF">L596_005978</name>
</gene>
<feature type="region of interest" description="Disordered" evidence="2">
    <location>
        <begin position="160"/>
        <end position="246"/>
    </location>
</feature>
<organism evidence="3 4">
    <name type="scientific">Steinernema carpocapsae</name>
    <name type="common">Entomopathogenic nematode</name>
    <dbReference type="NCBI Taxonomy" id="34508"/>
    <lineage>
        <taxon>Eukaryota</taxon>
        <taxon>Metazoa</taxon>
        <taxon>Ecdysozoa</taxon>
        <taxon>Nematoda</taxon>
        <taxon>Chromadorea</taxon>
        <taxon>Rhabditida</taxon>
        <taxon>Tylenchina</taxon>
        <taxon>Panagrolaimomorpha</taxon>
        <taxon>Strongyloidoidea</taxon>
        <taxon>Steinernematidae</taxon>
        <taxon>Steinernema</taxon>
    </lineage>
</organism>
<keyword evidence="1" id="KW-0175">Coiled coil</keyword>
<feature type="compositionally biased region" description="Polar residues" evidence="2">
    <location>
        <begin position="221"/>
        <end position="236"/>
    </location>
</feature>
<dbReference type="OrthoDB" id="5842556at2759"/>
<evidence type="ECO:0000256" key="2">
    <source>
        <dbReference type="SAM" id="MobiDB-lite"/>
    </source>
</evidence>
<keyword evidence="4" id="KW-1185">Reference proteome</keyword>
<evidence type="ECO:0000313" key="4">
    <source>
        <dbReference type="Proteomes" id="UP000298663"/>
    </source>
</evidence>
<feature type="compositionally biased region" description="Basic and acidic residues" evidence="2">
    <location>
        <begin position="342"/>
        <end position="363"/>
    </location>
</feature>
<feature type="compositionally biased region" description="Low complexity" evidence="2">
    <location>
        <begin position="160"/>
        <end position="169"/>
    </location>
</feature>
<accession>A0A4U8V7C0</accession>
<dbReference type="Proteomes" id="UP000298663">
    <property type="component" value="Unassembled WGS sequence"/>
</dbReference>
<feature type="compositionally biased region" description="Low complexity" evidence="2">
    <location>
        <begin position="206"/>
        <end position="220"/>
    </location>
</feature>
<reference evidence="3 4" key="2">
    <citation type="journal article" date="2019" name="G3 (Bethesda)">
        <title>Hybrid Assembly of the Genome of the Entomopathogenic Nematode Steinernema carpocapsae Identifies the X-Chromosome.</title>
        <authorList>
            <person name="Serra L."/>
            <person name="Macchietto M."/>
            <person name="Macias-Munoz A."/>
            <person name="McGill C.J."/>
            <person name="Rodriguez I.M."/>
            <person name="Rodriguez B."/>
            <person name="Murad R."/>
            <person name="Mortazavi A."/>
        </authorList>
    </citation>
    <scope>NUCLEOTIDE SEQUENCE [LARGE SCALE GENOMIC DNA]</scope>
    <source>
        <strain evidence="3 4">ALL</strain>
    </source>
</reference>
<evidence type="ECO:0000256" key="1">
    <source>
        <dbReference type="SAM" id="Coils"/>
    </source>
</evidence>
<proteinExistence type="predicted"/>
<dbReference type="AlphaFoldDB" id="A0A4U8V7C0"/>
<feature type="region of interest" description="Disordered" evidence="2">
    <location>
        <begin position="311"/>
        <end position="448"/>
    </location>
</feature>